<sequence>MNKFLPLVLLLSAPISLTAQQNPSLPPNYTTILTNDTFKVIRVHYGPHEKVPVHNHPAIPTVFVYLNNSGPVNIIHYRPKPFTITRPPTHLGAFRVGPGIIERHAIENLSDLPSDFLRVELPHLSEKITEFRGPAPATLTHNIDASEFSSPHLSIRRVLCVGTTPCTVPPPSAPSVLVAFSNTSLIQNGHTTKTGPGTVISIAPQQSFQISPATASEPAHILLISSR</sequence>
<evidence type="ECO:0000313" key="2">
    <source>
        <dbReference type="EMBL" id="XCB32029.1"/>
    </source>
</evidence>
<proteinExistence type="predicted"/>
<dbReference type="InterPro" id="IPR011051">
    <property type="entry name" value="RmlC_Cupin_sf"/>
</dbReference>
<gene>
    <name evidence="2" type="ORF">RBB77_16475</name>
</gene>
<feature type="chain" id="PRO_5043515503" description="Cupin type-1 domain-containing protein" evidence="1">
    <location>
        <begin position="22"/>
        <end position="227"/>
    </location>
</feature>
<dbReference type="AlphaFoldDB" id="A0AAU7ZN25"/>
<dbReference type="KEGG" id="tpsc:RBB77_16475"/>
<reference evidence="2" key="2">
    <citation type="journal article" date="2024" name="Environ. Microbiol.">
        <title>Genome analysis and description of Tunturibacter gen. nov. expands the diversity of Terriglobia in tundra soils.</title>
        <authorList>
            <person name="Messyasz A."/>
            <person name="Mannisto M.K."/>
            <person name="Kerkhof L.J."/>
            <person name="Haggblom M.M."/>
        </authorList>
    </citation>
    <scope>NUCLEOTIDE SEQUENCE</scope>
    <source>
        <strain evidence="2">X5P6</strain>
    </source>
</reference>
<keyword evidence="1" id="KW-0732">Signal</keyword>
<dbReference type="InterPro" id="IPR014710">
    <property type="entry name" value="RmlC-like_jellyroll"/>
</dbReference>
<dbReference type="SUPFAM" id="SSF51182">
    <property type="entry name" value="RmlC-like cupins"/>
    <property type="match status" value="1"/>
</dbReference>
<feature type="signal peptide" evidence="1">
    <location>
        <begin position="1"/>
        <end position="21"/>
    </location>
</feature>
<dbReference type="RefSeq" id="WP_353062874.1">
    <property type="nucleotide sequence ID" value="NZ_CP132942.1"/>
</dbReference>
<protein>
    <recommendedName>
        <fullName evidence="3">Cupin type-1 domain-containing protein</fullName>
    </recommendedName>
</protein>
<dbReference type="Gene3D" id="2.60.120.10">
    <property type="entry name" value="Jelly Rolls"/>
    <property type="match status" value="1"/>
</dbReference>
<reference evidence="2" key="1">
    <citation type="submission" date="2023-08" db="EMBL/GenBank/DDBJ databases">
        <authorList>
            <person name="Messyasz A."/>
            <person name="Mannisto M.K."/>
            <person name="Kerkhof L.J."/>
            <person name="Haggblom M."/>
        </authorList>
    </citation>
    <scope>NUCLEOTIDE SEQUENCE</scope>
    <source>
        <strain evidence="2">X5P6</strain>
    </source>
</reference>
<evidence type="ECO:0000256" key="1">
    <source>
        <dbReference type="SAM" id="SignalP"/>
    </source>
</evidence>
<organism evidence="2">
    <name type="scientific">Tunturiibacter psychrotolerans</name>
    <dbReference type="NCBI Taxonomy" id="3069686"/>
    <lineage>
        <taxon>Bacteria</taxon>
        <taxon>Pseudomonadati</taxon>
        <taxon>Acidobacteriota</taxon>
        <taxon>Terriglobia</taxon>
        <taxon>Terriglobales</taxon>
        <taxon>Acidobacteriaceae</taxon>
        <taxon>Tunturiibacter</taxon>
    </lineage>
</organism>
<accession>A0AAU7ZN25</accession>
<name>A0AAU7ZN25_9BACT</name>
<dbReference type="EMBL" id="CP132942">
    <property type="protein sequence ID" value="XCB32029.1"/>
    <property type="molecule type" value="Genomic_DNA"/>
</dbReference>
<evidence type="ECO:0008006" key="3">
    <source>
        <dbReference type="Google" id="ProtNLM"/>
    </source>
</evidence>